<protein>
    <submittedName>
        <fullName evidence="1">Ribonuclease H protein</fullName>
    </submittedName>
</protein>
<dbReference type="EMBL" id="CM039178">
    <property type="protein sequence ID" value="KAH9680952.1"/>
    <property type="molecule type" value="Genomic_DNA"/>
</dbReference>
<proteinExistence type="predicted"/>
<comment type="caution">
    <text evidence="1">The sequence shown here is derived from an EMBL/GenBank/DDBJ whole genome shotgun (WGS) entry which is preliminary data.</text>
</comment>
<dbReference type="Proteomes" id="UP000829398">
    <property type="component" value="Chromosome 9"/>
</dbReference>
<organism evidence="1 2">
    <name type="scientific">Citrus sinensis</name>
    <name type="common">Sweet orange</name>
    <name type="synonym">Citrus aurantium var. sinensis</name>
    <dbReference type="NCBI Taxonomy" id="2711"/>
    <lineage>
        <taxon>Eukaryota</taxon>
        <taxon>Viridiplantae</taxon>
        <taxon>Streptophyta</taxon>
        <taxon>Embryophyta</taxon>
        <taxon>Tracheophyta</taxon>
        <taxon>Spermatophyta</taxon>
        <taxon>Magnoliopsida</taxon>
        <taxon>eudicotyledons</taxon>
        <taxon>Gunneridae</taxon>
        <taxon>Pentapetalae</taxon>
        <taxon>rosids</taxon>
        <taxon>malvids</taxon>
        <taxon>Sapindales</taxon>
        <taxon>Rutaceae</taxon>
        <taxon>Aurantioideae</taxon>
        <taxon>Citrus</taxon>
    </lineage>
</organism>
<keyword evidence="2" id="KW-1185">Reference proteome</keyword>
<reference evidence="2" key="1">
    <citation type="journal article" date="2023" name="Hortic. Res.">
        <title>A chromosome-level phased genome enabling allele-level studies in sweet orange: a case study on citrus Huanglongbing tolerance.</title>
        <authorList>
            <person name="Wu B."/>
            <person name="Yu Q."/>
            <person name="Deng Z."/>
            <person name="Duan Y."/>
            <person name="Luo F."/>
            <person name="Gmitter F. Jr."/>
        </authorList>
    </citation>
    <scope>NUCLEOTIDE SEQUENCE [LARGE SCALE GENOMIC DNA]</scope>
    <source>
        <strain evidence="2">cv. Valencia</strain>
    </source>
</reference>
<gene>
    <name evidence="1" type="ORF">KPL71_026754</name>
</gene>
<evidence type="ECO:0000313" key="2">
    <source>
        <dbReference type="Proteomes" id="UP000829398"/>
    </source>
</evidence>
<sequence>MKLSWEVVSNSDKLWVKVICSKYGVDPRHLPLSLPEKQGSRVWKAIRSTWSATMRGARWAVCDGARTRFWLDCWATKQGPLINLAEHPIPQELVNATVRDFTNVHGSWNWPVFEHLLPSCILLQIASVMPPDPRLGVDKIFWRFDPRGSFTVRSAYESLGQLDLTDTDTAWHLAWSWKGPQAVRIFLWQVLHAKLKTKDELSRRHIPVSLGCERCGAPLEDIIHVLRDCHCIKRLWLRLVPDRNQLAFFQSSLREWTIANLQNKWQIACPLTWECIFGVTVWRLWYWRNHFNVDGKLADSSTIYLDIMARANEIHRLNQSQISQQLRRKEILIGWLPPPWPLVQTEHRWLL</sequence>
<accession>A0ACB8I1J2</accession>
<evidence type="ECO:0000313" key="1">
    <source>
        <dbReference type="EMBL" id="KAH9680952.1"/>
    </source>
</evidence>
<name>A0ACB8I1J2_CITSI</name>